<feature type="transmembrane region" description="Helical" evidence="1">
    <location>
        <begin position="160"/>
        <end position="184"/>
    </location>
</feature>
<feature type="transmembrane region" description="Helical" evidence="1">
    <location>
        <begin position="88"/>
        <end position="109"/>
    </location>
</feature>
<keyword evidence="3" id="KW-1185">Reference proteome</keyword>
<dbReference type="AlphaFoldDB" id="A0A9Q4FV34"/>
<dbReference type="Proteomes" id="UP001060275">
    <property type="component" value="Unassembled WGS sequence"/>
</dbReference>
<evidence type="ECO:0000313" key="2">
    <source>
        <dbReference type="EMBL" id="MCP8889000.1"/>
    </source>
</evidence>
<dbReference type="EMBL" id="JAMWDU010000009">
    <property type="protein sequence ID" value="MCP8889000.1"/>
    <property type="molecule type" value="Genomic_DNA"/>
</dbReference>
<keyword evidence="1" id="KW-0472">Membrane</keyword>
<dbReference type="Gene3D" id="1.20.210.10">
    <property type="entry name" value="Cytochrome c oxidase-like, subunit I domain"/>
    <property type="match status" value="1"/>
</dbReference>
<proteinExistence type="predicted"/>
<evidence type="ECO:0000256" key="1">
    <source>
        <dbReference type="SAM" id="Phobius"/>
    </source>
</evidence>
<keyword evidence="1" id="KW-1133">Transmembrane helix</keyword>
<gene>
    <name evidence="2" type="ORF">NF348_17945</name>
</gene>
<dbReference type="RefSeq" id="WP_254677840.1">
    <property type="nucleotide sequence ID" value="NZ_JAMWDU010000009.1"/>
</dbReference>
<feature type="transmembrane region" description="Helical" evidence="1">
    <location>
        <begin position="196"/>
        <end position="220"/>
    </location>
</feature>
<organism evidence="2 3">
    <name type="scientific">Devosia ureilytica</name>
    <dbReference type="NCBI Taxonomy" id="2952754"/>
    <lineage>
        <taxon>Bacteria</taxon>
        <taxon>Pseudomonadati</taxon>
        <taxon>Pseudomonadota</taxon>
        <taxon>Alphaproteobacteria</taxon>
        <taxon>Hyphomicrobiales</taxon>
        <taxon>Devosiaceae</taxon>
        <taxon>Devosia</taxon>
    </lineage>
</organism>
<feature type="transmembrane region" description="Helical" evidence="1">
    <location>
        <begin position="20"/>
        <end position="45"/>
    </location>
</feature>
<dbReference type="InterPro" id="IPR036927">
    <property type="entry name" value="Cyt_c_oxase-like_su1_sf"/>
</dbReference>
<feature type="transmembrane region" description="Helical" evidence="1">
    <location>
        <begin position="373"/>
        <end position="392"/>
    </location>
</feature>
<feature type="transmembrane region" description="Helical" evidence="1">
    <location>
        <begin position="121"/>
        <end position="148"/>
    </location>
</feature>
<feature type="transmembrane region" description="Helical" evidence="1">
    <location>
        <begin position="292"/>
        <end position="314"/>
    </location>
</feature>
<protein>
    <submittedName>
        <fullName evidence="2">Uncharacterized protein</fullName>
    </submittedName>
</protein>
<comment type="caution">
    <text evidence="2">The sequence shown here is derived from an EMBL/GenBank/DDBJ whole genome shotgun (WGS) entry which is preliminary data.</text>
</comment>
<keyword evidence="1" id="KW-0812">Transmembrane</keyword>
<feature type="transmembrane region" description="Helical" evidence="1">
    <location>
        <begin position="57"/>
        <end position="76"/>
    </location>
</feature>
<accession>A0A9Q4FV34</accession>
<name>A0A9Q4FV34_9HYPH</name>
<reference evidence="2" key="1">
    <citation type="submission" date="2022-06" db="EMBL/GenBank/DDBJ databases">
        <title>Devosia sp. XJ19-45 genome assembly.</title>
        <authorList>
            <person name="Li B."/>
            <person name="Cai M."/>
            <person name="Nie G."/>
            <person name="Li W."/>
        </authorList>
    </citation>
    <scope>NUCLEOTIDE SEQUENCE</scope>
    <source>
        <strain evidence="2">XJ19-45</strain>
    </source>
</reference>
<sequence>MAAGFGYPNDGLMAPRTLVVVHLVTIGWLSLLMLGALLQFLPVLIGRELVWPRLPPVVLTLLLIGLVLLLCGFLALDSLHGLSADILPFGGLILLSGFCLAAAILFTTLLRASSLPLPAGFVMLGLISMLVTVMLGETLASVLAGLVGGDFSLALVEHGVGLHAAFGLGGWLTLAAMGVSYRLVSMFLVAPERKGTLTAVAFWSAAVALGALVGALFALIATNTSWPLGLALTGIAAVLAVGAYLIDIAALYRTRRRATLELHMAGAVAAMGMLGLGASLLTWALWSGIESALAASMHVLSLGWLGGLGLAMLYKIIPFLTWLECFAPLMGRITTPRVQDLVNESRAAPWFVLYFAAELAGAAALFLKVQHVFQLTSMLQLLGAVGLVVQYVRARRLADLPTAWQNHPRPRLILPATRKRSVV</sequence>
<evidence type="ECO:0000313" key="3">
    <source>
        <dbReference type="Proteomes" id="UP001060275"/>
    </source>
</evidence>
<feature type="transmembrane region" description="Helical" evidence="1">
    <location>
        <begin position="226"/>
        <end position="252"/>
    </location>
</feature>
<feature type="transmembrane region" description="Helical" evidence="1">
    <location>
        <begin position="264"/>
        <end position="286"/>
    </location>
</feature>
<feature type="transmembrane region" description="Helical" evidence="1">
    <location>
        <begin position="347"/>
        <end position="367"/>
    </location>
</feature>